<gene>
    <name evidence="2" type="ORF">MNBD_GAMMA07-1710</name>
</gene>
<proteinExistence type="predicted"/>
<accession>A0A3B0XHL1</accession>
<evidence type="ECO:0000313" key="2">
    <source>
        <dbReference type="EMBL" id="VAW56096.1"/>
    </source>
</evidence>
<dbReference type="EMBL" id="UOFF01000178">
    <property type="protein sequence ID" value="VAW56096.1"/>
    <property type="molecule type" value="Genomic_DNA"/>
</dbReference>
<reference evidence="2" key="1">
    <citation type="submission" date="2018-06" db="EMBL/GenBank/DDBJ databases">
        <authorList>
            <person name="Zhirakovskaya E."/>
        </authorList>
    </citation>
    <scope>NUCLEOTIDE SEQUENCE</scope>
</reference>
<protein>
    <submittedName>
        <fullName evidence="2">Uncharacterized protein</fullName>
    </submittedName>
</protein>
<dbReference type="AlphaFoldDB" id="A0A3B0XHL1"/>
<feature type="region of interest" description="Disordered" evidence="1">
    <location>
        <begin position="182"/>
        <end position="213"/>
    </location>
</feature>
<evidence type="ECO:0000256" key="1">
    <source>
        <dbReference type="SAM" id="MobiDB-lite"/>
    </source>
</evidence>
<name>A0A3B0XHL1_9ZZZZ</name>
<sequence>MRDGSDINYYHININNNRLLLRLGKNDPSGELKNTRRLANMSIAEVKVDGRRLALFDWCLNHQHDLSRKLMQNTVVVNDICLNAGGGGDFIIKLDDETRNILKSASEIEFVIEPYGRPIQIIFNLQGYAPLIAKINKRQVAPKLDIESKKKPQHEPVIVESSQLKQVIVEAPKPLHVDKSAVAKASVKKVQPKPVKSTKPKKSKSKNSKAKPVVVKKVNSQPKSVAVKAEPKIKKKTNPVVVNTPKPIKMCYAKAPVDFRSAVPALKYPCNDKEKKEQAENNIKGSVKYEKRKIANELKAAKRSFLLRQKENQKTKRSVEWESEQTTMWVSRCKRHWARNRSPCYCEKYLKHAPRGVKNTCL</sequence>
<feature type="compositionally biased region" description="Basic residues" evidence="1">
    <location>
        <begin position="186"/>
        <end position="209"/>
    </location>
</feature>
<organism evidence="2">
    <name type="scientific">hydrothermal vent metagenome</name>
    <dbReference type="NCBI Taxonomy" id="652676"/>
    <lineage>
        <taxon>unclassified sequences</taxon>
        <taxon>metagenomes</taxon>
        <taxon>ecological metagenomes</taxon>
    </lineage>
</organism>